<keyword evidence="2" id="KW-1185">Reference proteome</keyword>
<dbReference type="KEGG" id="blac:94351789"/>
<dbReference type="GeneID" id="94351789"/>
<reference evidence="1 2" key="1">
    <citation type="journal article" date="2021" name="Genome Biol.">
        <title>AFLAP: assembly-free linkage analysis pipeline using k-mers from genome sequencing data.</title>
        <authorList>
            <person name="Fletcher K."/>
            <person name="Zhang L."/>
            <person name="Gil J."/>
            <person name="Han R."/>
            <person name="Cavanaugh K."/>
            <person name="Michelmore R."/>
        </authorList>
    </citation>
    <scope>NUCLEOTIDE SEQUENCE [LARGE SCALE GENOMIC DNA]</scope>
    <source>
        <strain evidence="1 2">SF5</strain>
    </source>
</reference>
<name>A0A976FEE2_BRELC</name>
<proteinExistence type="predicted"/>
<evidence type="ECO:0000313" key="1">
    <source>
        <dbReference type="EMBL" id="TDH65262.1"/>
    </source>
</evidence>
<accession>A0A976FEE2</accession>
<dbReference type="OrthoDB" id="166455at2759"/>
<dbReference type="EMBL" id="SHOA02000220">
    <property type="protein sequence ID" value="TDH65262.1"/>
    <property type="molecule type" value="Genomic_DNA"/>
</dbReference>
<gene>
    <name evidence="1" type="ORF">CCR75_008063</name>
</gene>
<dbReference type="AlphaFoldDB" id="A0A976FEE2"/>
<evidence type="ECO:0000313" key="2">
    <source>
        <dbReference type="Proteomes" id="UP000294530"/>
    </source>
</evidence>
<sequence>MKYILVVSSRSFLHHARLYRLVSSTSYVCAVAKKKTVKPSYESTKMMVADSLTKVVPAPRIQELLRLIGLT</sequence>
<protein>
    <submittedName>
        <fullName evidence="1">Uncharacterized protein</fullName>
    </submittedName>
</protein>
<dbReference type="RefSeq" id="XP_067814761.1">
    <property type="nucleotide sequence ID" value="XM_067966118.1"/>
</dbReference>
<dbReference type="Proteomes" id="UP000294530">
    <property type="component" value="Unassembled WGS sequence"/>
</dbReference>
<comment type="caution">
    <text evidence="1">The sequence shown here is derived from an EMBL/GenBank/DDBJ whole genome shotgun (WGS) entry which is preliminary data.</text>
</comment>
<organism evidence="1 2">
    <name type="scientific">Bremia lactucae</name>
    <name type="common">Lettuce downy mildew</name>
    <dbReference type="NCBI Taxonomy" id="4779"/>
    <lineage>
        <taxon>Eukaryota</taxon>
        <taxon>Sar</taxon>
        <taxon>Stramenopiles</taxon>
        <taxon>Oomycota</taxon>
        <taxon>Peronosporomycetes</taxon>
        <taxon>Peronosporales</taxon>
        <taxon>Peronosporaceae</taxon>
        <taxon>Bremia</taxon>
    </lineage>
</organism>